<feature type="compositionally biased region" description="Low complexity" evidence="4">
    <location>
        <begin position="271"/>
        <end position="282"/>
    </location>
</feature>
<dbReference type="GO" id="GO:0005811">
    <property type="term" value="C:lipid droplet"/>
    <property type="evidence" value="ECO:0007669"/>
    <property type="project" value="TreeGrafter"/>
</dbReference>
<dbReference type="HAMAP" id="MF_01139">
    <property type="entry name" value="ISPT"/>
    <property type="match status" value="1"/>
</dbReference>
<name>A0A7S9KVA4_EPIFF</name>
<dbReference type="EMBL" id="CP031388">
    <property type="protein sequence ID" value="QPH06212.1"/>
    <property type="molecule type" value="Genomic_DNA"/>
</dbReference>
<dbReference type="Pfam" id="PF01255">
    <property type="entry name" value="Prenyltransf"/>
    <property type="match status" value="2"/>
</dbReference>
<dbReference type="InterPro" id="IPR018520">
    <property type="entry name" value="UPP_synth-like_CS"/>
</dbReference>
<sequence length="376" mass="42816">MSDIVSLLRRLVLESPPGEWALNRLRELLIGALRQGPVPQHVAFEMDGNRRYAKSHRMETVEGHHRGFEALARIMEICYKCGVKVITVYAFSVENYNRPKHEVEGLMQLAKVKLEQLTTYGDILDRYGACVRVLGQTEMIREDVLKVVDKAVARTKHNNKTVLNICFPYTSRAEITTAIRNTVEDFLDPPPPRNAPFSPSRIRQKIMSTQLDGKEPLPTIPDEAIEDTPAPSAGDDDDDDDDDEDDDDAGDVSSSTTLPPDSPERRLRGTSYGSSSLPSPESITTATLNDHMYTASDPPLELFIRTSGVERLSDFMLWQCHQDTQIFFIDCLWPDFDLQHFIWVMLEWQWRRKQKDRDDAATPLMRAGAKNRRLVE</sequence>
<dbReference type="SUPFAM" id="SSF64005">
    <property type="entry name" value="Undecaprenyl diphosphate synthase"/>
    <property type="match status" value="1"/>
</dbReference>
<dbReference type="OrthoDB" id="4173905at2759"/>
<dbReference type="Gene3D" id="3.40.1180.10">
    <property type="entry name" value="Decaprenyl diphosphate synthase-like"/>
    <property type="match status" value="1"/>
</dbReference>
<evidence type="ECO:0000256" key="1">
    <source>
        <dbReference type="ARBA" id="ARBA00005432"/>
    </source>
</evidence>
<keyword evidence="2 3" id="KW-0808">Transferase</keyword>
<dbReference type="GO" id="GO:0045547">
    <property type="term" value="F:ditrans,polycis-polyprenyl diphosphate synthase [(2E,6E)-farnesyl diphosphate specific] activity"/>
    <property type="evidence" value="ECO:0007669"/>
    <property type="project" value="TreeGrafter"/>
</dbReference>
<dbReference type="GO" id="GO:0016094">
    <property type="term" value="P:polyprenol biosynthetic process"/>
    <property type="evidence" value="ECO:0007669"/>
    <property type="project" value="TreeGrafter"/>
</dbReference>
<comment type="similarity">
    <text evidence="1 3">Belongs to the UPP synthase family.</text>
</comment>
<dbReference type="PANTHER" id="PTHR10291">
    <property type="entry name" value="DEHYDRODOLICHYL DIPHOSPHATE SYNTHASE FAMILY MEMBER"/>
    <property type="match status" value="1"/>
</dbReference>
<dbReference type="CDD" id="cd00475">
    <property type="entry name" value="Cis_IPPS"/>
    <property type="match status" value="1"/>
</dbReference>
<dbReference type="PANTHER" id="PTHR10291:SF43">
    <property type="entry name" value="DEHYDRODOLICHYL DIPHOSPHATE SYNTHASE COMPLEX SUBUNIT DHDDS"/>
    <property type="match status" value="1"/>
</dbReference>
<reference evidence="5 6" key="1">
    <citation type="journal article" date="2018" name="PLoS Genet.">
        <title>Repeat elements organise 3D genome structure and mediate transcription in the filamentous fungus Epichloe festucae.</title>
        <authorList>
            <person name="Winter D.J."/>
            <person name="Ganley A.R.D."/>
            <person name="Young C.A."/>
            <person name="Liachko I."/>
            <person name="Schardl C.L."/>
            <person name="Dupont P.Y."/>
            <person name="Berry D."/>
            <person name="Ram A."/>
            <person name="Scott B."/>
            <person name="Cox M.P."/>
        </authorList>
    </citation>
    <scope>NUCLEOTIDE SEQUENCE [LARGE SCALE GENOMIC DNA]</scope>
    <source>
        <strain evidence="5 6">Fl1</strain>
    </source>
</reference>
<dbReference type="NCBIfam" id="TIGR00055">
    <property type="entry name" value="uppS"/>
    <property type="match status" value="1"/>
</dbReference>
<dbReference type="EC" id="2.5.1.-" evidence="3"/>
<organism evidence="5 6">
    <name type="scientific">Epichloe festucae (strain Fl1)</name>
    <dbReference type="NCBI Taxonomy" id="877507"/>
    <lineage>
        <taxon>Eukaryota</taxon>
        <taxon>Fungi</taxon>
        <taxon>Dikarya</taxon>
        <taxon>Ascomycota</taxon>
        <taxon>Pezizomycotina</taxon>
        <taxon>Sordariomycetes</taxon>
        <taxon>Hypocreomycetidae</taxon>
        <taxon>Hypocreales</taxon>
        <taxon>Clavicipitaceae</taxon>
        <taxon>Epichloe</taxon>
    </lineage>
</organism>
<evidence type="ECO:0000256" key="2">
    <source>
        <dbReference type="ARBA" id="ARBA00022679"/>
    </source>
</evidence>
<dbReference type="Proteomes" id="UP000594364">
    <property type="component" value="Chromosome 4"/>
</dbReference>
<gene>
    <name evidence="5" type="ORF">C2857_004539</name>
</gene>
<dbReference type="GO" id="GO:0005783">
    <property type="term" value="C:endoplasmic reticulum"/>
    <property type="evidence" value="ECO:0007669"/>
    <property type="project" value="TreeGrafter"/>
</dbReference>
<dbReference type="InterPro" id="IPR001441">
    <property type="entry name" value="UPP_synth-like"/>
</dbReference>
<dbReference type="GO" id="GO:1904423">
    <property type="term" value="C:dehydrodolichyl diphosphate synthase complex"/>
    <property type="evidence" value="ECO:0007669"/>
    <property type="project" value="TreeGrafter"/>
</dbReference>
<keyword evidence="6" id="KW-1185">Reference proteome</keyword>
<dbReference type="AlphaFoldDB" id="A0A7S9KVA4"/>
<evidence type="ECO:0000256" key="3">
    <source>
        <dbReference type="RuleBase" id="RU363018"/>
    </source>
</evidence>
<dbReference type="PROSITE" id="PS01066">
    <property type="entry name" value="UPP_SYNTHASE"/>
    <property type="match status" value="1"/>
</dbReference>
<dbReference type="GO" id="GO:0016020">
    <property type="term" value="C:membrane"/>
    <property type="evidence" value="ECO:0007669"/>
    <property type="project" value="TreeGrafter"/>
</dbReference>
<evidence type="ECO:0000313" key="5">
    <source>
        <dbReference type="EMBL" id="QPH06212.1"/>
    </source>
</evidence>
<feature type="compositionally biased region" description="Acidic residues" evidence="4">
    <location>
        <begin position="234"/>
        <end position="250"/>
    </location>
</feature>
<evidence type="ECO:0000256" key="4">
    <source>
        <dbReference type="SAM" id="MobiDB-lite"/>
    </source>
</evidence>
<accession>A0A7S9KVA4</accession>
<feature type="region of interest" description="Disordered" evidence="4">
    <location>
        <begin position="209"/>
        <end position="283"/>
    </location>
</feature>
<evidence type="ECO:0000313" key="6">
    <source>
        <dbReference type="Proteomes" id="UP000594364"/>
    </source>
</evidence>
<protein>
    <recommendedName>
        <fullName evidence="3">Alkyl transferase</fullName>
        <ecNumber evidence="3">2.5.1.-</ecNumber>
    </recommendedName>
</protein>
<proteinExistence type="inferred from homology"/>
<dbReference type="InterPro" id="IPR036424">
    <property type="entry name" value="UPP_synth-like_sf"/>
</dbReference>